<evidence type="ECO:0000313" key="1">
    <source>
        <dbReference type="EMBL" id="GAA0184962.1"/>
    </source>
</evidence>
<gene>
    <name evidence="1" type="ORF">LIER_32250</name>
</gene>
<proteinExistence type="predicted"/>
<reference evidence="1 2" key="1">
    <citation type="submission" date="2024-01" db="EMBL/GenBank/DDBJ databases">
        <title>The complete chloroplast genome sequence of Lithospermum erythrorhizon: insights into the phylogenetic relationship among Boraginaceae species and the maternal lineages of purple gromwells.</title>
        <authorList>
            <person name="Okada T."/>
            <person name="Watanabe K."/>
        </authorList>
    </citation>
    <scope>NUCLEOTIDE SEQUENCE [LARGE SCALE GENOMIC DNA]</scope>
</reference>
<dbReference type="AlphaFoldDB" id="A0AAV3RX72"/>
<name>A0AAV3RX72_LITER</name>
<comment type="caution">
    <text evidence="1">The sequence shown here is derived from an EMBL/GenBank/DDBJ whole genome shotgun (WGS) entry which is preliminary data.</text>
</comment>
<dbReference type="Proteomes" id="UP001454036">
    <property type="component" value="Unassembled WGS sequence"/>
</dbReference>
<protein>
    <submittedName>
        <fullName evidence="1">Uncharacterized protein</fullName>
    </submittedName>
</protein>
<dbReference type="EMBL" id="BAABME010012308">
    <property type="protein sequence ID" value="GAA0184962.1"/>
    <property type="molecule type" value="Genomic_DNA"/>
</dbReference>
<keyword evidence="2" id="KW-1185">Reference proteome</keyword>
<sequence length="138" mass="15200">MMYVMGSDHELDFGRVIFDQIVDHSRTGAKLKPIGFPSLICSVLIRQHHEILKAGDGSGEDAKPLTITDKLISGKRVVDVEIKRAEKPAATPKGEPAALLIKAYEEEQSMLEVDILLKKNRVAGQNPRLKGHCPSNCQ</sequence>
<accession>A0AAV3RX72</accession>
<organism evidence="1 2">
    <name type="scientific">Lithospermum erythrorhizon</name>
    <name type="common">Purple gromwell</name>
    <name type="synonym">Lithospermum officinale var. erythrorhizon</name>
    <dbReference type="NCBI Taxonomy" id="34254"/>
    <lineage>
        <taxon>Eukaryota</taxon>
        <taxon>Viridiplantae</taxon>
        <taxon>Streptophyta</taxon>
        <taxon>Embryophyta</taxon>
        <taxon>Tracheophyta</taxon>
        <taxon>Spermatophyta</taxon>
        <taxon>Magnoliopsida</taxon>
        <taxon>eudicotyledons</taxon>
        <taxon>Gunneridae</taxon>
        <taxon>Pentapetalae</taxon>
        <taxon>asterids</taxon>
        <taxon>lamiids</taxon>
        <taxon>Boraginales</taxon>
        <taxon>Boraginaceae</taxon>
        <taxon>Boraginoideae</taxon>
        <taxon>Lithospermeae</taxon>
        <taxon>Lithospermum</taxon>
    </lineage>
</organism>
<evidence type="ECO:0000313" key="2">
    <source>
        <dbReference type="Proteomes" id="UP001454036"/>
    </source>
</evidence>